<dbReference type="EMBL" id="MH161192">
    <property type="protein sequence ID" value="AXB72327.1"/>
    <property type="molecule type" value="Genomic_DNA"/>
</dbReference>
<dbReference type="AlphaFoldDB" id="A0A2Z5DZL8"/>
<geneLocation type="plasmid" evidence="2">
    <name>pSCKLB138-1</name>
</geneLocation>
<accession>A0A2Z5DZL8</accession>
<feature type="compositionally biased region" description="Basic and acidic residues" evidence="1">
    <location>
        <begin position="35"/>
        <end position="68"/>
    </location>
</feature>
<keyword evidence="2" id="KW-0614">Plasmid</keyword>
<reference evidence="2" key="1">
    <citation type="submission" date="2018-03" db="EMBL/GenBank/DDBJ databases">
        <title>Klebsiella pneumoniae strain SCKLB138 plasmid pSCKLB138-1 complete sequence.</title>
        <authorList>
            <person name="Xiang R."/>
        </authorList>
    </citation>
    <scope>NUCLEOTIDE SEQUENCE</scope>
    <source>
        <strain evidence="2">SCKLB138</strain>
        <plasmid evidence="2">pSCKLB138-1</plasmid>
    </source>
</reference>
<proteinExistence type="predicted"/>
<name>A0A2Z5DZL8_KLEPN</name>
<organism evidence="2">
    <name type="scientific">Klebsiella pneumoniae</name>
    <dbReference type="NCBI Taxonomy" id="573"/>
    <lineage>
        <taxon>Bacteria</taxon>
        <taxon>Pseudomonadati</taxon>
        <taxon>Pseudomonadota</taxon>
        <taxon>Gammaproteobacteria</taxon>
        <taxon>Enterobacterales</taxon>
        <taxon>Enterobacteriaceae</taxon>
        <taxon>Klebsiella/Raoultella group</taxon>
        <taxon>Klebsiella</taxon>
        <taxon>Klebsiella pneumoniae complex</taxon>
    </lineage>
</organism>
<feature type="region of interest" description="Disordered" evidence="1">
    <location>
        <begin position="1"/>
        <end position="69"/>
    </location>
</feature>
<protein>
    <submittedName>
        <fullName evidence="2">Uncharacterized protein</fullName>
    </submittedName>
</protein>
<evidence type="ECO:0000313" key="2">
    <source>
        <dbReference type="EMBL" id="AXB72327.1"/>
    </source>
</evidence>
<sequence length="90" mass="9958">MFTYSATPGGAVTPEKPGDKAGMHRAQGKPQPDAHGWRELEGETAKSERVNDRKITADGKEGPGDRRVHFTLASPPARLRWRHGTARTRR</sequence>
<evidence type="ECO:0000256" key="1">
    <source>
        <dbReference type="SAM" id="MobiDB-lite"/>
    </source>
</evidence>